<evidence type="ECO:0000256" key="4">
    <source>
        <dbReference type="ARBA" id="ARBA00023125"/>
    </source>
</evidence>
<dbReference type="PROSITE" id="PS50110">
    <property type="entry name" value="RESPONSE_REGULATORY"/>
    <property type="match status" value="1"/>
</dbReference>
<dbReference type="PANTHER" id="PTHR48111:SF40">
    <property type="entry name" value="PHOSPHATE REGULON TRANSCRIPTIONAL REGULATORY PROTEIN PHOB"/>
    <property type="match status" value="1"/>
</dbReference>
<dbReference type="InterPro" id="IPR036388">
    <property type="entry name" value="WH-like_DNA-bd_sf"/>
</dbReference>
<evidence type="ECO:0000259" key="8">
    <source>
        <dbReference type="PROSITE" id="PS50035"/>
    </source>
</evidence>
<dbReference type="FunFam" id="3.40.50.2300:FF:000001">
    <property type="entry name" value="DNA-binding response regulator PhoB"/>
    <property type="match status" value="1"/>
</dbReference>
<dbReference type="GO" id="GO:0032993">
    <property type="term" value="C:protein-DNA complex"/>
    <property type="evidence" value="ECO:0007669"/>
    <property type="project" value="TreeGrafter"/>
</dbReference>
<dbReference type="InterPro" id="IPR011006">
    <property type="entry name" value="CheY-like_superfamily"/>
</dbReference>
<feature type="modified residue" description="4-aspartylphosphate" evidence="6">
    <location>
        <position position="54"/>
    </location>
</feature>
<dbReference type="SMART" id="SM00862">
    <property type="entry name" value="Trans_reg_C"/>
    <property type="match status" value="1"/>
</dbReference>
<dbReference type="GO" id="GO:0000976">
    <property type="term" value="F:transcription cis-regulatory region binding"/>
    <property type="evidence" value="ECO:0007669"/>
    <property type="project" value="TreeGrafter"/>
</dbReference>
<dbReference type="Gene3D" id="1.10.10.10">
    <property type="entry name" value="Winged helix-like DNA-binding domain superfamily/Winged helix DNA-binding domain"/>
    <property type="match status" value="1"/>
</dbReference>
<organism evidence="11">
    <name type="scientific">Eiseniibacteriota bacterium</name>
    <dbReference type="NCBI Taxonomy" id="2212470"/>
    <lineage>
        <taxon>Bacteria</taxon>
        <taxon>Candidatus Eiseniibacteriota</taxon>
    </lineage>
</organism>
<dbReference type="InterPro" id="IPR039420">
    <property type="entry name" value="WalR-like"/>
</dbReference>
<comment type="caution">
    <text evidence="11">The sequence shown here is derived from an EMBL/GenBank/DDBJ whole genome shotgun (WGS) entry which is preliminary data.</text>
</comment>
<gene>
    <name evidence="11" type="ORF">ENO08_06080</name>
</gene>
<dbReference type="CDD" id="cd00383">
    <property type="entry name" value="trans_reg_C"/>
    <property type="match status" value="1"/>
</dbReference>
<feature type="DNA-binding region" description="OmpR/PhoB-type" evidence="7">
    <location>
        <begin position="132"/>
        <end position="228"/>
    </location>
</feature>
<keyword evidence="2" id="KW-0902">Two-component regulatory system</keyword>
<evidence type="ECO:0000256" key="6">
    <source>
        <dbReference type="PROSITE-ProRule" id="PRU00169"/>
    </source>
</evidence>
<feature type="domain" description="OmpR/PhoB-type" evidence="10">
    <location>
        <begin position="132"/>
        <end position="228"/>
    </location>
</feature>
<dbReference type="InterPro" id="IPR001736">
    <property type="entry name" value="PLipase_D/transphosphatidylase"/>
</dbReference>
<keyword evidence="4 7" id="KW-0238">DNA-binding</keyword>
<keyword evidence="1 6" id="KW-0597">Phosphoprotein</keyword>
<proteinExistence type="predicted"/>
<evidence type="ECO:0000259" key="10">
    <source>
        <dbReference type="PROSITE" id="PS51755"/>
    </source>
</evidence>
<evidence type="ECO:0000313" key="11">
    <source>
        <dbReference type="EMBL" id="HER44010.1"/>
    </source>
</evidence>
<evidence type="ECO:0000256" key="7">
    <source>
        <dbReference type="PROSITE-ProRule" id="PRU01091"/>
    </source>
</evidence>
<keyword evidence="3" id="KW-0805">Transcription regulation</keyword>
<dbReference type="GO" id="GO:0006355">
    <property type="term" value="P:regulation of DNA-templated transcription"/>
    <property type="evidence" value="ECO:0007669"/>
    <property type="project" value="InterPro"/>
</dbReference>
<keyword evidence="5" id="KW-0804">Transcription</keyword>
<feature type="domain" description="PLD phosphodiesterase" evidence="8">
    <location>
        <begin position="1"/>
        <end position="27"/>
    </location>
</feature>
<dbReference type="InterPro" id="IPR001789">
    <property type="entry name" value="Sig_transdc_resp-reg_receiver"/>
</dbReference>
<sequence>MAHEKILVVDDEEDIRELVRYNLERNGYEVSCVSSGEEALDVIRSYRPELVVLDLMLPGIDGFEVCRTIKSDPKTEHLPIIMLTAKGEESDVVTGLELGAEDYIVKPFSPQVLLARVRAVLRRIAREPVEEGSVIQIADLVVHPGKREVLVKGKPVDLTSTEFRILHYLARRPGWVFTRQQIIDAARGDDYPVTDRSVDVHIVSLRKKMGALGEYVETVRGVGYRFREI</sequence>
<dbReference type="Gene3D" id="3.40.50.2300">
    <property type="match status" value="1"/>
</dbReference>
<dbReference type="Gene3D" id="6.10.250.690">
    <property type="match status" value="1"/>
</dbReference>
<dbReference type="SUPFAM" id="SSF52172">
    <property type="entry name" value="CheY-like"/>
    <property type="match status" value="1"/>
</dbReference>
<dbReference type="PROSITE" id="PS51755">
    <property type="entry name" value="OMPR_PHOB"/>
    <property type="match status" value="1"/>
</dbReference>
<evidence type="ECO:0000259" key="9">
    <source>
        <dbReference type="PROSITE" id="PS50110"/>
    </source>
</evidence>
<dbReference type="Pfam" id="PF00072">
    <property type="entry name" value="Response_reg"/>
    <property type="match status" value="1"/>
</dbReference>
<dbReference type="GO" id="GO:0005829">
    <property type="term" value="C:cytosol"/>
    <property type="evidence" value="ECO:0007669"/>
    <property type="project" value="TreeGrafter"/>
</dbReference>
<protein>
    <submittedName>
        <fullName evidence="11">Response regulator transcription factor</fullName>
    </submittedName>
</protein>
<dbReference type="PROSITE" id="PS50035">
    <property type="entry name" value="PLD"/>
    <property type="match status" value="1"/>
</dbReference>
<dbReference type="AlphaFoldDB" id="A0A7V2AVG6"/>
<dbReference type="GO" id="GO:0000156">
    <property type="term" value="F:phosphorelay response regulator activity"/>
    <property type="evidence" value="ECO:0007669"/>
    <property type="project" value="TreeGrafter"/>
</dbReference>
<dbReference type="InterPro" id="IPR016032">
    <property type="entry name" value="Sig_transdc_resp-reg_C-effctor"/>
</dbReference>
<dbReference type="Proteomes" id="UP000886069">
    <property type="component" value="Unassembled WGS sequence"/>
</dbReference>
<evidence type="ECO:0000256" key="1">
    <source>
        <dbReference type="ARBA" id="ARBA00022553"/>
    </source>
</evidence>
<feature type="domain" description="Response regulatory" evidence="9">
    <location>
        <begin position="5"/>
        <end position="121"/>
    </location>
</feature>
<evidence type="ECO:0000256" key="2">
    <source>
        <dbReference type="ARBA" id="ARBA00023012"/>
    </source>
</evidence>
<accession>A0A7V2AVG6</accession>
<dbReference type="EMBL" id="DSEC01000427">
    <property type="protein sequence ID" value="HER44010.1"/>
    <property type="molecule type" value="Genomic_DNA"/>
</dbReference>
<reference evidence="11" key="1">
    <citation type="journal article" date="2020" name="mSystems">
        <title>Genome- and Community-Level Interaction Insights into Carbon Utilization and Element Cycling Functions of Hydrothermarchaeota in Hydrothermal Sediment.</title>
        <authorList>
            <person name="Zhou Z."/>
            <person name="Liu Y."/>
            <person name="Xu W."/>
            <person name="Pan J."/>
            <person name="Luo Z.H."/>
            <person name="Li M."/>
        </authorList>
    </citation>
    <scope>NUCLEOTIDE SEQUENCE [LARGE SCALE GENOMIC DNA]</scope>
    <source>
        <strain evidence="11">SpSt-1233</strain>
    </source>
</reference>
<dbReference type="PANTHER" id="PTHR48111">
    <property type="entry name" value="REGULATOR OF RPOS"/>
    <property type="match status" value="1"/>
</dbReference>
<dbReference type="GO" id="GO:0003824">
    <property type="term" value="F:catalytic activity"/>
    <property type="evidence" value="ECO:0007669"/>
    <property type="project" value="InterPro"/>
</dbReference>
<dbReference type="GO" id="GO:0006793">
    <property type="term" value="P:phosphorus metabolic process"/>
    <property type="evidence" value="ECO:0007669"/>
    <property type="project" value="UniProtKB-ARBA"/>
</dbReference>
<name>A0A7V2AVG6_UNCEI</name>
<evidence type="ECO:0000256" key="3">
    <source>
        <dbReference type="ARBA" id="ARBA00023015"/>
    </source>
</evidence>
<dbReference type="SMART" id="SM00448">
    <property type="entry name" value="REC"/>
    <property type="match status" value="1"/>
</dbReference>
<dbReference type="InterPro" id="IPR001867">
    <property type="entry name" value="OmpR/PhoB-type_DNA-bd"/>
</dbReference>
<evidence type="ECO:0000256" key="5">
    <source>
        <dbReference type="ARBA" id="ARBA00023163"/>
    </source>
</evidence>
<dbReference type="SUPFAM" id="SSF46894">
    <property type="entry name" value="C-terminal effector domain of the bipartite response regulators"/>
    <property type="match status" value="1"/>
</dbReference>
<dbReference type="Pfam" id="PF00486">
    <property type="entry name" value="Trans_reg_C"/>
    <property type="match status" value="1"/>
</dbReference>